<protein>
    <submittedName>
        <fullName evidence="4">Thioredoxin-like protein</fullName>
    </submittedName>
</protein>
<dbReference type="AlphaFoldDB" id="A0A433Q842"/>
<evidence type="ECO:0000259" key="3">
    <source>
        <dbReference type="Pfam" id="PF02114"/>
    </source>
</evidence>
<reference evidence="4 5" key="1">
    <citation type="journal article" date="2018" name="New Phytol.">
        <title>Phylogenomics of Endogonaceae and evolution of mycorrhizas within Mucoromycota.</title>
        <authorList>
            <person name="Chang Y."/>
            <person name="Desiro A."/>
            <person name="Na H."/>
            <person name="Sandor L."/>
            <person name="Lipzen A."/>
            <person name="Clum A."/>
            <person name="Barry K."/>
            <person name="Grigoriev I.V."/>
            <person name="Martin F.M."/>
            <person name="Stajich J.E."/>
            <person name="Smith M.E."/>
            <person name="Bonito G."/>
            <person name="Spatafora J.W."/>
        </authorList>
    </citation>
    <scope>NUCLEOTIDE SEQUENCE [LARGE SCALE GENOMIC DNA]</scope>
    <source>
        <strain evidence="4 5">AD002</strain>
    </source>
</reference>
<comment type="similarity">
    <text evidence="1">Belongs to the phosducin family.</text>
</comment>
<dbReference type="PANTHER" id="PTHR45809:SF3">
    <property type="entry name" value="VIRAL IAP-ASSOCIATED FACTOR HOMOLOG"/>
    <property type="match status" value="1"/>
</dbReference>
<evidence type="ECO:0000313" key="5">
    <source>
        <dbReference type="Proteomes" id="UP000274822"/>
    </source>
</evidence>
<name>A0A433Q842_9FUNG</name>
<keyword evidence="5" id="KW-1185">Reference proteome</keyword>
<dbReference type="SUPFAM" id="SSF52833">
    <property type="entry name" value="Thioredoxin-like"/>
    <property type="match status" value="1"/>
</dbReference>
<dbReference type="Pfam" id="PF02114">
    <property type="entry name" value="Phosducin"/>
    <property type="match status" value="1"/>
</dbReference>
<comment type="caution">
    <text evidence="4">The sequence shown here is derived from an EMBL/GenBank/DDBJ whole genome shotgun (WGS) entry which is preliminary data.</text>
</comment>
<dbReference type="InterPro" id="IPR024253">
    <property type="entry name" value="Phosducin_thioredoxin-like_dom"/>
</dbReference>
<organism evidence="4 5">
    <name type="scientific">Jimgerdemannia flammicorona</name>
    <dbReference type="NCBI Taxonomy" id="994334"/>
    <lineage>
        <taxon>Eukaryota</taxon>
        <taxon>Fungi</taxon>
        <taxon>Fungi incertae sedis</taxon>
        <taxon>Mucoromycota</taxon>
        <taxon>Mucoromycotina</taxon>
        <taxon>Endogonomycetes</taxon>
        <taxon>Endogonales</taxon>
        <taxon>Endogonaceae</taxon>
        <taxon>Jimgerdemannia</taxon>
    </lineage>
</organism>
<evidence type="ECO:0000313" key="4">
    <source>
        <dbReference type="EMBL" id="RUS25931.1"/>
    </source>
</evidence>
<evidence type="ECO:0000256" key="2">
    <source>
        <dbReference type="SAM" id="MobiDB-lite"/>
    </source>
</evidence>
<dbReference type="InterPro" id="IPR051498">
    <property type="entry name" value="Phosducin-like_chap/apop_reg"/>
</dbReference>
<accession>A0A433Q842</accession>
<dbReference type="InterPro" id="IPR036249">
    <property type="entry name" value="Thioredoxin-like_sf"/>
</dbReference>
<dbReference type="EMBL" id="RBNJ01011633">
    <property type="protein sequence ID" value="RUS25931.1"/>
    <property type="molecule type" value="Genomic_DNA"/>
</dbReference>
<sequence>MDPNEDTEWNDILRARGIIPPKDEVTEAQIEQMVDEAIAARIAKENSLEEKTLDELDELEDEEDDRVVQEYRMEEMRAMAAKEKFGDLVQINKPDFVREVTEASKECCIVVHLIPACKLMNAHLTELAQRYKAVKFLKIVGDQCIPNYPDRNLPTLLVYGEGDIKANLVGAQYFGGMKMTVESLRQILMATGAIPMDPTKFVDDRPKQSRSVYSSKATAALSDDDEESDE</sequence>
<evidence type="ECO:0000256" key="1">
    <source>
        <dbReference type="ARBA" id="ARBA00009686"/>
    </source>
</evidence>
<dbReference type="PANTHER" id="PTHR45809">
    <property type="entry name" value="VIRAL IAP-ASSOCIATED FACTOR HOMOLOG"/>
    <property type="match status" value="1"/>
</dbReference>
<dbReference type="GO" id="GO:0006457">
    <property type="term" value="P:protein folding"/>
    <property type="evidence" value="ECO:0007669"/>
    <property type="project" value="TreeGrafter"/>
</dbReference>
<feature type="domain" description="Phosducin" evidence="3">
    <location>
        <begin position="32"/>
        <end position="171"/>
    </location>
</feature>
<dbReference type="Gene3D" id="3.40.30.10">
    <property type="entry name" value="Glutaredoxin"/>
    <property type="match status" value="1"/>
</dbReference>
<dbReference type="Proteomes" id="UP000274822">
    <property type="component" value="Unassembled WGS sequence"/>
</dbReference>
<dbReference type="GO" id="GO:0005737">
    <property type="term" value="C:cytoplasm"/>
    <property type="evidence" value="ECO:0007669"/>
    <property type="project" value="TreeGrafter"/>
</dbReference>
<proteinExistence type="inferred from homology"/>
<gene>
    <name evidence="4" type="ORF">BC938DRAFT_471452</name>
</gene>
<dbReference type="CDD" id="cd02988">
    <property type="entry name" value="Phd_like_VIAF"/>
    <property type="match status" value="1"/>
</dbReference>
<feature type="region of interest" description="Disordered" evidence="2">
    <location>
        <begin position="199"/>
        <end position="230"/>
    </location>
</feature>